<dbReference type="EMBL" id="JAMKFB020000012">
    <property type="protein sequence ID" value="KAL0179293.1"/>
    <property type="molecule type" value="Genomic_DNA"/>
</dbReference>
<dbReference type="Gene3D" id="2.60.40.1120">
    <property type="entry name" value="Carboxypeptidase-like, regulatory domain"/>
    <property type="match status" value="1"/>
</dbReference>
<organism evidence="1 2">
    <name type="scientific">Cirrhinus mrigala</name>
    <name type="common">Mrigala</name>
    <dbReference type="NCBI Taxonomy" id="683832"/>
    <lineage>
        <taxon>Eukaryota</taxon>
        <taxon>Metazoa</taxon>
        <taxon>Chordata</taxon>
        <taxon>Craniata</taxon>
        <taxon>Vertebrata</taxon>
        <taxon>Euteleostomi</taxon>
        <taxon>Actinopterygii</taxon>
        <taxon>Neopterygii</taxon>
        <taxon>Teleostei</taxon>
        <taxon>Ostariophysi</taxon>
        <taxon>Cypriniformes</taxon>
        <taxon>Cyprinidae</taxon>
        <taxon>Labeoninae</taxon>
        <taxon>Labeonini</taxon>
        <taxon>Cirrhinus</taxon>
    </lineage>
</organism>
<dbReference type="Pfam" id="PF13620">
    <property type="entry name" value="CarboxypepD_reg"/>
    <property type="match status" value="1"/>
</dbReference>
<evidence type="ECO:0000313" key="1">
    <source>
        <dbReference type="EMBL" id="KAL0179293.1"/>
    </source>
</evidence>
<accession>A0ABD0PZ33</accession>
<dbReference type="PANTHER" id="PTHR11532:SF80">
    <property type="entry name" value="CARBOXYPEPTIDASE N CATALYTIC CHAIN"/>
    <property type="match status" value="1"/>
</dbReference>
<dbReference type="PANTHER" id="PTHR11532">
    <property type="entry name" value="PROTEASE M14 CARBOXYPEPTIDASE"/>
    <property type="match status" value="1"/>
</dbReference>
<reference evidence="1 2" key="1">
    <citation type="submission" date="2024-05" db="EMBL/GenBank/DDBJ databases">
        <title>Genome sequencing and assembly of Indian major carp, Cirrhinus mrigala (Hamilton, 1822).</title>
        <authorList>
            <person name="Mohindra V."/>
            <person name="Chowdhury L.M."/>
            <person name="Lal K."/>
            <person name="Jena J.K."/>
        </authorList>
    </citation>
    <scope>NUCLEOTIDE SEQUENCE [LARGE SCALE GENOMIC DNA]</scope>
    <source>
        <strain evidence="1">CM1030</strain>
        <tissue evidence="1">Blood</tissue>
    </source>
</reference>
<dbReference type="AlphaFoldDB" id="A0ABD0PZ33"/>
<dbReference type="Proteomes" id="UP001529510">
    <property type="component" value="Unassembled WGS sequence"/>
</dbReference>
<keyword evidence="2" id="KW-1185">Reference proteome</keyword>
<dbReference type="CDD" id="cd11308">
    <property type="entry name" value="Peptidase_M14NE-CP-C_like"/>
    <property type="match status" value="1"/>
</dbReference>
<sequence>VHHGIKGMVYDENNNPVSNAVISVAGVNHDVTSGTDGDYFRLLLPGTYTVTASALGYQPFTSTVTVGPAEAVQVINSIPNTLFSHY</sequence>
<dbReference type="GO" id="GO:0004180">
    <property type="term" value="F:carboxypeptidase activity"/>
    <property type="evidence" value="ECO:0007669"/>
    <property type="project" value="UniProtKB-ARBA"/>
</dbReference>
<comment type="caution">
    <text evidence="1">The sequence shown here is derived from an EMBL/GenBank/DDBJ whole genome shotgun (WGS) entry which is preliminary data.</text>
</comment>
<dbReference type="FunFam" id="2.60.40.1120:FF:000004">
    <property type="entry name" value="Carboxypeptidase E"/>
    <property type="match status" value="1"/>
</dbReference>
<evidence type="ECO:0000313" key="2">
    <source>
        <dbReference type="Proteomes" id="UP001529510"/>
    </source>
</evidence>
<gene>
    <name evidence="1" type="ORF">M9458_024735</name>
</gene>
<dbReference type="SUPFAM" id="SSF49464">
    <property type="entry name" value="Carboxypeptidase regulatory domain-like"/>
    <property type="match status" value="1"/>
</dbReference>
<dbReference type="InterPro" id="IPR050753">
    <property type="entry name" value="Peptidase_M14_domain"/>
</dbReference>
<dbReference type="InterPro" id="IPR008969">
    <property type="entry name" value="CarboxyPept-like_regulatory"/>
</dbReference>
<name>A0ABD0PZ33_CIRMR</name>
<feature type="non-terminal residue" evidence="1">
    <location>
        <position position="1"/>
    </location>
</feature>
<proteinExistence type="predicted"/>
<protein>
    <submittedName>
        <fullName evidence="1">Uncharacterized protein</fullName>
    </submittedName>
</protein>